<dbReference type="InterPro" id="IPR035396">
    <property type="entry name" value="Bac_rhamnosid6H"/>
</dbReference>
<evidence type="ECO:0000259" key="2">
    <source>
        <dbReference type="Pfam" id="PF21209"/>
    </source>
</evidence>
<gene>
    <name evidence="3" type="ORF">ERS852394_02576</name>
</gene>
<dbReference type="EMBL" id="CYZD01000015">
    <property type="protein sequence ID" value="CUO60349.1"/>
    <property type="molecule type" value="Genomic_DNA"/>
</dbReference>
<dbReference type="RefSeq" id="WP_055066485.1">
    <property type="nucleotide sequence ID" value="NZ_CYZD01000015.1"/>
</dbReference>
<dbReference type="Gene3D" id="2.60.120.260">
    <property type="entry name" value="Galactose-binding domain-like"/>
    <property type="match status" value="2"/>
</dbReference>
<dbReference type="Pfam" id="PF17389">
    <property type="entry name" value="Bac_rhamnosid6H"/>
    <property type="match status" value="1"/>
</dbReference>
<dbReference type="Pfam" id="PF21209">
    <property type="entry name" value="Bac_rhamnosid-like_N"/>
    <property type="match status" value="1"/>
</dbReference>
<dbReference type="Gene3D" id="1.50.10.10">
    <property type="match status" value="1"/>
</dbReference>
<dbReference type="GO" id="GO:0005975">
    <property type="term" value="P:carbohydrate metabolic process"/>
    <property type="evidence" value="ECO:0007669"/>
    <property type="project" value="InterPro"/>
</dbReference>
<feature type="domain" description="Alpha-rhamnosidase-like N-terminal" evidence="2">
    <location>
        <begin position="45"/>
        <end position="204"/>
    </location>
</feature>
<protein>
    <submittedName>
        <fullName evidence="3">Bacterial alpha-L-rhamnosidase</fullName>
    </submittedName>
</protein>
<dbReference type="Proteomes" id="UP000095409">
    <property type="component" value="Unassembled WGS sequence"/>
</dbReference>
<dbReference type="InterPro" id="IPR012341">
    <property type="entry name" value="6hp_glycosidase-like_sf"/>
</dbReference>
<sequence>MSKSYWIWYPGDFELYHGMKQNFSRVERGFGWPAFWKSEGFRNRVAFRRTYHLEEETSFTVYSNAIGHVLAGEKKYPFGKKITCGPGEVAIAVHAGCIEAFPCIYIEGDVICSDTGWMAEDYEKDPQPAGKSKYFIRPEQNPTVWEYSEKVYEPVSVTEYNGGTLYEFETELNAVLEAKFKNGYQPVLICCGESREEAIDTVNCYYSWQPDKETGKCPCCAVRFAYIPDCKPGEVILRANHQYVDIPVKAAFHCGEERLNQIWSVAEHTFRLCSGIFFIDGAKRDKWIWSGDAYQSFFVNRYLMADAEIDQRTILALRGNDPMTRHINTIVDYSLLWLLGVDYHNEGYGDRDFLELVYPKMVSLMGFCNGRREEHGFLIGKEKDWVYIDWADMDKDGPLCAEQMLYAACFRVMAEISEQLGKDGNVYRQEYEKLTAAIEKFFWDEEKGAYIDSFTSGKRNVTRHANIFAILFDIADKQKQEKILTNVLENDEIPAITTPYFNFFELDVLCQMGKLTEVLDKIRSYWGGMLDLGAVTFWEEYDPSVPKEEQYDMYGDHFGKSLCHAWAASPIYFLAKYFAGLDLVNKDGVTYVLKPQMQYFTDLDCTLPVGSHGTVRLIWDGEYLDVTPDADGGVLELGETKFSLVRGETRRVRI</sequence>
<reference evidence="3 4" key="1">
    <citation type="submission" date="2015-09" db="EMBL/GenBank/DDBJ databases">
        <authorList>
            <consortium name="Pathogen Informatics"/>
        </authorList>
    </citation>
    <scope>NUCLEOTIDE SEQUENCE [LARGE SCALE GENOMIC DNA]</scope>
    <source>
        <strain evidence="3 4">2789STDY5608837</strain>
    </source>
</reference>
<accession>A0A174GHJ6</accession>
<dbReference type="InterPro" id="IPR008928">
    <property type="entry name" value="6-hairpin_glycosidase_sf"/>
</dbReference>
<evidence type="ECO:0000313" key="4">
    <source>
        <dbReference type="Proteomes" id="UP000095409"/>
    </source>
</evidence>
<evidence type="ECO:0000259" key="1">
    <source>
        <dbReference type="Pfam" id="PF17389"/>
    </source>
</evidence>
<dbReference type="PANTHER" id="PTHR34987:SF6">
    <property type="entry name" value="ALPHA-L-RHAMNOSIDASE SIX-HAIRPIN GLYCOSIDASE DOMAIN-CONTAINING PROTEIN"/>
    <property type="match status" value="1"/>
</dbReference>
<dbReference type="PANTHER" id="PTHR34987">
    <property type="entry name" value="C, PUTATIVE (AFU_ORTHOLOGUE AFUA_3G02880)-RELATED"/>
    <property type="match status" value="1"/>
</dbReference>
<dbReference type="AlphaFoldDB" id="A0A174GHJ6"/>
<proteinExistence type="predicted"/>
<dbReference type="InterPro" id="IPR048932">
    <property type="entry name" value="Rhamnosid-like_N_bacteroidetes"/>
</dbReference>
<name>A0A174GHJ6_9FIRM</name>
<organism evidence="3 4">
    <name type="scientific">Blautia obeum</name>
    <dbReference type="NCBI Taxonomy" id="40520"/>
    <lineage>
        <taxon>Bacteria</taxon>
        <taxon>Bacillati</taxon>
        <taxon>Bacillota</taxon>
        <taxon>Clostridia</taxon>
        <taxon>Lachnospirales</taxon>
        <taxon>Lachnospiraceae</taxon>
        <taxon>Blautia</taxon>
    </lineage>
</organism>
<dbReference type="SUPFAM" id="SSF48208">
    <property type="entry name" value="Six-hairpin glycosidases"/>
    <property type="match status" value="1"/>
</dbReference>
<evidence type="ECO:0000313" key="3">
    <source>
        <dbReference type="EMBL" id="CUO60349.1"/>
    </source>
</evidence>
<feature type="domain" description="Alpha-L-rhamnosidase six-hairpin glycosidase" evidence="1">
    <location>
        <begin position="250"/>
        <end position="576"/>
    </location>
</feature>